<reference evidence="1" key="1">
    <citation type="submission" date="2022-07" db="EMBL/GenBank/DDBJ databases">
        <title>Pseudosulfitobacter sp. strain AP-MA-4, whole genome sequence.</title>
        <authorList>
            <person name="Jiang Y."/>
        </authorList>
    </citation>
    <scope>NUCLEOTIDE SEQUENCE</scope>
    <source>
        <strain evidence="1">AP-MA-4</strain>
    </source>
</reference>
<dbReference type="SUPFAM" id="SSF102588">
    <property type="entry name" value="LmbE-like"/>
    <property type="match status" value="1"/>
</dbReference>
<accession>A0ABT1Z0M9</accession>
<dbReference type="Gene3D" id="3.40.50.10320">
    <property type="entry name" value="LmbE-like"/>
    <property type="match status" value="1"/>
</dbReference>
<sequence>MTDATSATLNDLTGGDPIIILAPHPDDESLGCGGLIAACRANGIAVHVVSMTDGAGSHPNSVQWADGRLAAQRRSEMLEALKRLGCAPGDVTFLGHPDTQLASVDQDLLRDQISALCDRVGARTIFAASAQDPHCDHEATAAVAAALVAMRPDTRLWYYPVWSRWHDPQYRTAHQPAAARVFDTQAWSDAKHRAVNAHASQLGGIVKDDPTGFTLDRDFVRFFIIEPEIYFEGTP</sequence>
<gene>
    <name evidence="1" type="ORF">NTA49_09080</name>
</gene>
<proteinExistence type="predicted"/>
<comment type="caution">
    <text evidence="1">The sequence shown here is derived from an EMBL/GenBank/DDBJ whole genome shotgun (WGS) entry which is preliminary data.</text>
</comment>
<dbReference type="EMBL" id="JANKJG010000005">
    <property type="protein sequence ID" value="MCR8826688.1"/>
    <property type="molecule type" value="Genomic_DNA"/>
</dbReference>
<dbReference type="RefSeq" id="WP_258294403.1">
    <property type="nucleotide sequence ID" value="NZ_JANKJG010000005.1"/>
</dbReference>
<dbReference type="PANTHER" id="PTHR12993">
    <property type="entry name" value="N-ACETYLGLUCOSAMINYL-PHOSPHATIDYLINOSITOL DE-N-ACETYLASE-RELATED"/>
    <property type="match status" value="1"/>
</dbReference>
<protein>
    <submittedName>
        <fullName evidence="1">PIG-L family deacetylase</fullName>
    </submittedName>
</protein>
<dbReference type="InterPro" id="IPR003737">
    <property type="entry name" value="GlcNAc_PI_deacetylase-related"/>
</dbReference>
<evidence type="ECO:0000313" key="2">
    <source>
        <dbReference type="Proteomes" id="UP001165396"/>
    </source>
</evidence>
<dbReference type="InterPro" id="IPR024078">
    <property type="entry name" value="LmbE-like_dom_sf"/>
</dbReference>
<organism evidence="1 2">
    <name type="scientific">Pseudosulfitobacter koreensis</name>
    <dbReference type="NCBI Taxonomy" id="2968472"/>
    <lineage>
        <taxon>Bacteria</taxon>
        <taxon>Pseudomonadati</taxon>
        <taxon>Pseudomonadota</taxon>
        <taxon>Alphaproteobacteria</taxon>
        <taxon>Rhodobacterales</taxon>
        <taxon>Roseobacteraceae</taxon>
        <taxon>Pseudosulfitobacter</taxon>
    </lineage>
</organism>
<dbReference type="PANTHER" id="PTHR12993:SF29">
    <property type="entry name" value="BLR3841 PROTEIN"/>
    <property type="match status" value="1"/>
</dbReference>
<name>A0ABT1Z0M9_9RHOB</name>
<keyword evidence="2" id="KW-1185">Reference proteome</keyword>
<evidence type="ECO:0000313" key="1">
    <source>
        <dbReference type="EMBL" id="MCR8826688.1"/>
    </source>
</evidence>
<dbReference type="Proteomes" id="UP001165396">
    <property type="component" value="Unassembled WGS sequence"/>
</dbReference>
<dbReference type="Pfam" id="PF02585">
    <property type="entry name" value="PIG-L"/>
    <property type="match status" value="1"/>
</dbReference>